<comment type="similarity">
    <text evidence="1">Belongs to the FemABX family.</text>
</comment>
<dbReference type="Pfam" id="PF02388">
    <property type="entry name" value="FemAB"/>
    <property type="match status" value="2"/>
</dbReference>
<dbReference type="Proteomes" id="UP000179279">
    <property type="component" value="Unassembled WGS sequence"/>
</dbReference>
<evidence type="ECO:0008006" key="9">
    <source>
        <dbReference type="Google" id="ProtNLM"/>
    </source>
</evidence>
<organism evidence="7 8">
    <name type="scientific">Candidatus Woykebacteria bacterium RIFCSPLOWO2_01_FULL_41_12</name>
    <dbReference type="NCBI Taxonomy" id="1802604"/>
    <lineage>
        <taxon>Bacteria</taxon>
        <taxon>Candidatus Woykeibacteriota</taxon>
    </lineage>
</organism>
<dbReference type="GO" id="GO:0008360">
    <property type="term" value="P:regulation of cell shape"/>
    <property type="evidence" value="ECO:0007669"/>
    <property type="project" value="UniProtKB-KW"/>
</dbReference>
<dbReference type="PANTHER" id="PTHR36174:SF1">
    <property type="entry name" value="LIPID II:GLYCINE GLYCYLTRANSFERASE"/>
    <property type="match status" value="1"/>
</dbReference>
<dbReference type="GO" id="GO:0009252">
    <property type="term" value="P:peptidoglycan biosynthetic process"/>
    <property type="evidence" value="ECO:0007669"/>
    <property type="project" value="UniProtKB-KW"/>
</dbReference>
<keyword evidence="4" id="KW-0573">Peptidoglycan synthesis</keyword>
<dbReference type="GO" id="GO:0071555">
    <property type="term" value="P:cell wall organization"/>
    <property type="evidence" value="ECO:0007669"/>
    <property type="project" value="UniProtKB-KW"/>
</dbReference>
<evidence type="ECO:0000313" key="8">
    <source>
        <dbReference type="Proteomes" id="UP000179279"/>
    </source>
</evidence>
<keyword evidence="3" id="KW-0133">Cell shape</keyword>
<keyword evidence="6" id="KW-0961">Cell wall biogenesis/degradation</keyword>
<dbReference type="InterPro" id="IPR016181">
    <property type="entry name" value="Acyl_CoA_acyltransferase"/>
</dbReference>
<proteinExistence type="inferred from homology"/>
<sequence length="346" mass="40721">MKYEVKEVENKDEWEKFSLNSSPNTFLQSWNWGVFNESIGRKIFRLGLYQDKKLVGISLLVKHETSIGNYLYCPRGPVLDWKNQTGFDILLREIKKIAKDQRAIFIKLDPLLEESAQNRQIFKERGFKSAVTFVQVEDAWLLNLNKSEEELLSDMRKTTRYLVRHEPEKGIKVEISDKLADIRKFADLLYSTASRKNFVNHPKSYYIKQFEILSKADQMRVFKAVRNNKILAMAVIAFYSDTAYYLHGASVASAGSAGYPLQWEVIKEAKKRSIKTYNFWGVVKDKNFHPGHPWYGFSLFKRGFGGYKFTYIRAQDLPLSTKYWLYRYAEKARRLSRRIQQGYWED</sequence>
<dbReference type="EMBL" id="MHDA01000027">
    <property type="protein sequence ID" value="OGY31740.1"/>
    <property type="molecule type" value="Genomic_DNA"/>
</dbReference>
<reference evidence="7 8" key="1">
    <citation type="journal article" date="2016" name="Nat. Commun.">
        <title>Thousands of microbial genomes shed light on interconnected biogeochemical processes in an aquifer system.</title>
        <authorList>
            <person name="Anantharaman K."/>
            <person name="Brown C.T."/>
            <person name="Hug L.A."/>
            <person name="Sharon I."/>
            <person name="Castelle C.J."/>
            <person name="Probst A.J."/>
            <person name="Thomas B.C."/>
            <person name="Singh A."/>
            <person name="Wilkins M.J."/>
            <person name="Karaoz U."/>
            <person name="Brodie E.L."/>
            <person name="Williams K.H."/>
            <person name="Hubbard S.S."/>
            <person name="Banfield J.F."/>
        </authorList>
    </citation>
    <scope>NUCLEOTIDE SEQUENCE [LARGE SCALE GENOMIC DNA]</scope>
</reference>
<accession>A0A1G1WWK3</accession>
<dbReference type="Gene3D" id="3.40.630.30">
    <property type="match status" value="2"/>
</dbReference>
<evidence type="ECO:0000313" key="7">
    <source>
        <dbReference type="EMBL" id="OGY31740.1"/>
    </source>
</evidence>
<protein>
    <recommendedName>
        <fullName evidence="9">BioF2-like acetyltransferase domain-containing protein</fullName>
    </recommendedName>
</protein>
<evidence type="ECO:0000256" key="3">
    <source>
        <dbReference type="ARBA" id="ARBA00022960"/>
    </source>
</evidence>
<evidence type="ECO:0000256" key="1">
    <source>
        <dbReference type="ARBA" id="ARBA00009943"/>
    </source>
</evidence>
<dbReference type="InterPro" id="IPR050644">
    <property type="entry name" value="PG_Glycine_Bridge_Synth"/>
</dbReference>
<gene>
    <name evidence="7" type="ORF">A3A57_02560</name>
</gene>
<evidence type="ECO:0000256" key="5">
    <source>
        <dbReference type="ARBA" id="ARBA00023315"/>
    </source>
</evidence>
<evidence type="ECO:0000256" key="2">
    <source>
        <dbReference type="ARBA" id="ARBA00022679"/>
    </source>
</evidence>
<evidence type="ECO:0000256" key="6">
    <source>
        <dbReference type="ARBA" id="ARBA00023316"/>
    </source>
</evidence>
<dbReference type="AlphaFoldDB" id="A0A1G1WWK3"/>
<dbReference type="PROSITE" id="PS51191">
    <property type="entry name" value="FEMABX"/>
    <property type="match status" value="1"/>
</dbReference>
<dbReference type="SUPFAM" id="SSF55729">
    <property type="entry name" value="Acyl-CoA N-acyltransferases (Nat)"/>
    <property type="match status" value="2"/>
</dbReference>
<dbReference type="GO" id="GO:0016755">
    <property type="term" value="F:aminoacyltransferase activity"/>
    <property type="evidence" value="ECO:0007669"/>
    <property type="project" value="InterPro"/>
</dbReference>
<comment type="caution">
    <text evidence="7">The sequence shown here is derived from an EMBL/GenBank/DDBJ whole genome shotgun (WGS) entry which is preliminary data.</text>
</comment>
<evidence type="ECO:0000256" key="4">
    <source>
        <dbReference type="ARBA" id="ARBA00022984"/>
    </source>
</evidence>
<keyword evidence="2" id="KW-0808">Transferase</keyword>
<dbReference type="PANTHER" id="PTHR36174">
    <property type="entry name" value="LIPID II:GLYCINE GLYCYLTRANSFERASE"/>
    <property type="match status" value="1"/>
</dbReference>
<keyword evidence="5" id="KW-0012">Acyltransferase</keyword>
<dbReference type="InterPro" id="IPR003447">
    <property type="entry name" value="FEMABX"/>
</dbReference>
<name>A0A1G1WWK3_9BACT</name>